<proteinExistence type="predicted"/>
<name>A0A2U1JZY2_9FLAO</name>
<organism evidence="2 3">
    <name type="scientific">Flavobacterium laiguense</name>
    <dbReference type="NCBI Taxonomy" id="2169409"/>
    <lineage>
        <taxon>Bacteria</taxon>
        <taxon>Pseudomonadati</taxon>
        <taxon>Bacteroidota</taxon>
        <taxon>Flavobacteriia</taxon>
        <taxon>Flavobacteriales</taxon>
        <taxon>Flavobacteriaceae</taxon>
        <taxon>Flavobacterium</taxon>
    </lineage>
</organism>
<evidence type="ECO:0000313" key="3">
    <source>
        <dbReference type="Proteomes" id="UP000245618"/>
    </source>
</evidence>
<keyword evidence="1" id="KW-0732">Signal</keyword>
<dbReference type="Proteomes" id="UP000245618">
    <property type="component" value="Unassembled WGS sequence"/>
</dbReference>
<evidence type="ECO:0000256" key="1">
    <source>
        <dbReference type="SAM" id="SignalP"/>
    </source>
</evidence>
<dbReference type="EMBL" id="QCZH01000003">
    <property type="protein sequence ID" value="PWA10499.1"/>
    <property type="molecule type" value="Genomic_DNA"/>
</dbReference>
<comment type="caution">
    <text evidence="2">The sequence shown here is derived from an EMBL/GenBank/DDBJ whole genome shotgun (WGS) entry which is preliminary data.</text>
</comment>
<feature type="chain" id="PRO_5015476725" evidence="1">
    <location>
        <begin position="22"/>
        <end position="106"/>
    </location>
</feature>
<evidence type="ECO:0000313" key="2">
    <source>
        <dbReference type="EMBL" id="PWA10499.1"/>
    </source>
</evidence>
<reference evidence="2 3" key="1">
    <citation type="submission" date="2018-04" db="EMBL/GenBank/DDBJ databases">
        <title>Flavobacterium sp. nov., isolated from glacier ice.</title>
        <authorList>
            <person name="Liu Q."/>
            <person name="Xin Y.-H."/>
        </authorList>
    </citation>
    <scope>NUCLEOTIDE SEQUENCE [LARGE SCALE GENOMIC DNA]</scope>
    <source>
        <strain evidence="2 3">LB2P30</strain>
    </source>
</reference>
<keyword evidence="3" id="KW-1185">Reference proteome</keyword>
<gene>
    <name evidence="2" type="ORF">DB891_04520</name>
</gene>
<protein>
    <submittedName>
        <fullName evidence="2">Uncharacterized protein</fullName>
    </submittedName>
</protein>
<dbReference type="AlphaFoldDB" id="A0A2U1JZY2"/>
<feature type="signal peptide" evidence="1">
    <location>
        <begin position="1"/>
        <end position="21"/>
    </location>
</feature>
<accession>A0A2U1JZY2</accession>
<sequence>MMKGYIKIVLVILISCCYVNTVFEFSDTEEKVNFENESHAYIQQFSNQTFANIVTQSIPHCDINCDTLIQLHLSAILPASKCISSYKNSSFPKPDKLFILYSSFLI</sequence>